<dbReference type="SUPFAM" id="SSF63712">
    <property type="entry name" value="Nicotinic receptor ligand binding domain-like"/>
    <property type="match status" value="1"/>
</dbReference>
<dbReference type="GO" id="GO:0016020">
    <property type="term" value="C:membrane"/>
    <property type="evidence" value="ECO:0007669"/>
    <property type="project" value="InterPro"/>
</dbReference>
<dbReference type="WBParaSite" id="NBR_0001372001-mRNA-1">
    <property type="protein sequence ID" value="NBR_0001372001-mRNA-1"/>
    <property type="gene ID" value="NBR_0001372001"/>
</dbReference>
<dbReference type="Pfam" id="PF02931">
    <property type="entry name" value="Neur_chan_LBD"/>
    <property type="match status" value="1"/>
</dbReference>
<dbReference type="Proteomes" id="UP000271162">
    <property type="component" value="Unassembled WGS sequence"/>
</dbReference>
<feature type="domain" description="Neurotransmitter-gated ion-channel ligand-binding" evidence="1">
    <location>
        <begin position="36"/>
        <end position="111"/>
    </location>
</feature>
<evidence type="ECO:0000313" key="2">
    <source>
        <dbReference type="EMBL" id="VDL77310.1"/>
    </source>
</evidence>
<dbReference type="STRING" id="27835.A0A0N4YB98"/>
<gene>
    <name evidence="2" type="ORF">NBR_LOCUS13721</name>
</gene>
<dbReference type="EMBL" id="UYSL01021125">
    <property type="protein sequence ID" value="VDL77310.1"/>
    <property type="molecule type" value="Genomic_DNA"/>
</dbReference>
<dbReference type="GO" id="GO:0005230">
    <property type="term" value="F:extracellular ligand-gated monoatomic ion channel activity"/>
    <property type="evidence" value="ECO:0007669"/>
    <property type="project" value="InterPro"/>
</dbReference>
<dbReference type="AlphaFoldDB" id="A0A0N4YB98"/>
<evidence type="ECO:0000313" key="3">
    <source>
        <dbReference type="Proteomes" id="UP000271162"/>
    </source>
</evidence>
<dbReference type="Gene3D" id="2.70.170.10">
    <property type="entry name" value="Neurotransmitter-gated ion-channel ligand-binding domain"/>
    <property type="match status" value="1"/>
</dbReference>
<dbReference type="InterPro" id="IPR036734">
    <property type="entry name" value="Neur_chan_lig-bd_sf"/>
</dbReference>
<evidence type="ECO:0000259" key="1">
    <source>
        <dbReference type="Pfam" id="PF02931"/>
    </source>
</evidence>
<protein>
    <submittedName>
        <fullName evidence="4">CUB domain-containing protein</fullName>
    </submittedName>
</protein>
<dbReference type="InterPro" id="IPR006202">
    <property type="entry name" value="Neur_chan_lig-bd"/>
</dbReference>
<name>A0A0N4YB98_NIPBR</name>
<accession>A0A0N4YB98</accession>
<proteinExistence type="predicted"/>
<keyword evidence="3" id="KW-1185">Reference proteome</keyword>
<evidence type="ECO:0000313" key="4">
    <source>
        <dbReference type="WBParaSite" id="NBR_0001372001-mRNA-1"/>
    </source>
</evidence>
<reference evidence="4" key="1">
    <citation type="submission" date="2017-02" db="UniProtKB">
        <authorList>
            <consortium name="WormBaseParasite"/>
        </authorList>
    </citation>
    <scope>IDENTIFICATION</scope>
</reference>
<organism evidence="4">
    <name type="scientific">Nippostrongylus brasiliensis</name>
    <name type="common">Rat hookworm</name>
    <dbReference type="NCBI Taxonomy" id="27835"/>
    <lineage>
        <taxon>Eukaryota</taxon>
        <taxon>Metazoa</taxon>
        <taxon>Ecdysozoa</taxon>
        <taxon>Nematoda</taxon>
        <taxon>Chromadorea</taxon>
        <taxon>Rhabditida</taxon>
        <taxon>Rhabditina</taxon>
        <taxon>Rhabditomorpha</taxon>
        <taxon>Strongyloidea</taxon>
        <taxon>Heligmosomidae</taxon>
        <taxon>Nippostrongylus</taxon>
    </lineage>
</organism>
<sequence length="134" mass="15040">MTSQSVTYSSRQEAPISSKSMETSTCICTDIAACSSELTDVEILSEGRAYARLAFRYSAYCKIDYSRFPEDQNDCCIYFTAFETDREVAFNVESDKTKKVNRPVSVQNLYDRGHGLSTLADEHSAWVVDVSISK</sequence>
<reference evidence="2 3" key="2">
    <citation type="submission" date="2018-11" db="EMBL/GenBank/DDBJ databases">
        <authorList>
            <consortium name="Pathogen Informatics"/>
        </authorList>
    </citation>
    <scope>NUCLEOTIDE SEQUENCE [LARGE SCALE GENOMIC DNA]</scope>
</reference>